<protein>
    <submittedName>
        <fullName evidence="1">Uncharacterized protein</fullName>
    </submittedName>
</protein>
<organism evidence="1 2">
    <name type="scientific">Molorchus minor</name>
    <dbReference type="NCBI Taxonomy" id="1323400"/>
    <lineage>
        <taxon>Eukaryota</taxon>
        <taxon>Metazoa</taxon>
        <taxon>Ecdysozoa</taxon>
        <taxon>Arthropoda</taxon>
        <taxon>Hexapoda</taxon>
        <taxon>Insecta</taxon>
        <taxon>Pterygota</taxon>
        <taxon>Neoptera</taxon>
        <taxon>Endopterygota</taxon>
        <taxon>Coleoptera</taxon>
        <taxon>Polyphaga</taxon>
        <taxon>Cucujiformia</taxon>
        <taxon>Chrysomeloidea</taxon>
        <taxon>Cerambycidae</taxon>
        <taxon>Lamiinae</taxon>
        <taxon>Monochamini</taxon>
        <taxon>Molorchus</taxon>
    </lineage>
</organism>
<keyword evidence="2" id="KW-1185">Reference proteome</keyword>
<gene>
    <name evidence="1" type="ORF">NQ317_015708</name>
</gene>
<sequence length="96" mass="11492">MMCERKNKQNCWHPNPIPRYISIKSIKSSKMADLKKDLDEYFLLQSDQKKFKLQMPVIQKPNIKGWFGKEQPEEDNTWFQETQKGNIVLVSQDFKE</sequence>
<reference evidence="1" key="1">
    <citation type="journal article" date="2023" name="Insect Mol. Biol.">
        <title>Genome sequencing provides insights into the evolution of gene families encoding plant cell wall-degrading enzymes in longhorned beetles.</title>
        <authorList>
            <person name="Shin N.R."/>
            <person name="Okamura Y."/>
            <person name="Kirsch R."/>
            <person name="Pauchet Y."/>
        </authorList>
    </citation>
    <scope>NUCLEOTIDE SEQUENCE</scope>
    <source>
        <strain evidence="1">MMC_N1</strain>
    </source>
</reference>
<dbReference type="EMBL" id="JAPWTJ010000385">
    <property type="protein sequence ID" value="KAJ8978992.1"/>
    <property type="molecule type" value="Genomic_DNA"/>
</dbReference>
<evidence type="ECO:0000313" key="2">
    <source>
        <dbReference type="Proteomes" id="UP001162164"/>
    </source>
</evidence>
<comment type="caution">
    <text evidence="1">The sequence shown here is derived from an EMBL/GenBank/DDBJ whole genome shotgun (WGS) entry which is preliminary data.</text>
</comment>
<evidence type="ECO:0000313" key="1">
    <source>
        <dbReference type="EMBL" id="KAJ8978992.1"/>
    </source>
</evidence>
<dbReference type="Proteomes" id="UP001162164">
    <property type="component" value="Unassembled WGS sequence"/>
</dbReference>
<proteinExistence type="predicted"/>
<name>A0ABQ9JMR4_9CUCU</name>
<accession>A0ABQ9JMR4</accession>